<dbReference type="GO" id="GO:0046718">
    <property type="term" value="P:symbiont entry into host cell"/>
    <property type="evidence" value="ECO:0007669"/>
    <property type="project" value="InterPro"/>
</dbReference>
<dbReference type="InterPro" id="IPR005068">
    <property type="entry name" value="Phage_lambda_Stf-r2"/>
</dbReference>
<gene>
    <name evidence="1" type="ORF">UFOVP874_6</name>
</gene>
<proteinExistence type="predicted"/>
<accession>A0A6J5P8L0</accession>
<sequence length="313" mass="32100">MPTATDLVTDLPADFNVFGQGVDTSMADLLGGTTGQILAKTSNTNMDFTWTTPNPGDITGVAVTSPITGGGTSGDVTIGIQDASTAQKGSVQLSDSTSTTSSVLAATPTAVKSAYDLANAAIAKSTLTTAGDTLYRNATVPARLAIGTAGQLLRVNSGATAPEWATVSSSPTYVGCSLSNSASQSISNATQTTVTFDTEQWDTDGIHSTSSNTGRFTVPAGKGGKWRLSGTLNGDTSGTNWSLFIYVNGSYFITGFPQFSQIANGGGTGMFTLSYELNLAAADYIELKAEQASGGAANIRGQYSRVFFSYIGA</sequence>
<dbReference type="Gene3D" id="2.60.120.40">
    <property type="match status" value="1"/>
</dbReference>
<organism evidence="1">
    <name type="scientific">uncultured Caudovirales phage</name>
    <dbReference type="NCBI Taxonomy" id="2100421"/>
    <lineage>
        <taxon>Viruses</taxon>
        <taxon>Duplodnaviria</taxon>
        <taxon>Heunggongvirae</taxon>
        <taxon>Uroviricota</taxon>
        <taxon>Caudoviricetes</taxon>
        <taxon>Peduoviridae</taxon>
        <taxon>Maltschvirus</taxon>
        <taxon>Maltschvirus maltsch</taxon>
    </lineage>
</organism>
<protein>
    <submittedName>
        <fullName evidence="1">Bacteriophage lambda, Stf, side tail fibre-repeat-2</fullName>
    </submittedName>
</protein>
<dbReference type="Pfam" id="PF03406">
    <property type="entry name" value="Phage_fiber_2"/>
    <property type="match status" value="1"/>
</dbReference>
<dbReference type="GO" id="GO:0019062">
    <property type="term" value="P:virion attachment to host cell"/>
    <property type="evidence" value="ECO:0007669"/>
    <property type="project" value="InterPro"/>
</dbReference>
<reference evidence="1" key="1">
    <citation type="submission" date="2020-04" db="EMBL/GenBank/DDBJ databases">
        <authorList>
            <person name="Chiriac C."/>
            <person name="Salcher M."/>
            <person name="Ghai R."/>
            <person name="Kavagutti S V."/>
        </authorList>
    </citation>
    <scope>NUCLEOTIDE SEQUENCE</scope>
</reference>
<evidence type="ECO:0000313" key="1">
    <source>
        <dbReference type="EMBL" id="CAB4168169.1"/>
    </source>
</evidence>
<dbReference type="EMBL" id="LR796818">
    <property type="protein sequence ID" value="CAB4168169.1"/>
    <property type="molecule type" value="Genomic_DNA"/>
</dbReference>
<name>A0A6J5P8L0_9CAUD</name>
<dbReference type="InterPro" id="IPR008983">
    <property type="entry name" value="Tumour_necrosis_fac-like_dom"/>
</dbReference>